<dbReference type="PANTHER" id="PTHR44176">
    <property type="entry name" value="DNAJ HOMOLOG SUBFAMILY C MEMBER 25"/>
    <property type="match status" value="1"/>
</dbReference>
<keyword evidence="8" id="KW-1185">Reference proteome</keyword>
<dbReference type="Proteomes" id="UP001630127">
    <property type="component" value="Unassembled WGS sequence"/>
</dbReference>
<keyword evidence="4 6" id="KW-0472">Membrane</keyword>
<comment type="subcellular location">
    <subcellularLocation>
        <location evidence="1">Membrane</location>
    </subcellularLocation>
</comment>
<accession>A0ABD2ZN24</accession>
<dbReference type="AlphaFoldDB" id="A0ABD2ZN24"/>
<sequence length="98" mass="11700">MNKKVEEDLSNELELQIKGAEKPSVWGLLVIHFILLPYATAKLLFWYGCWFSRYKVKRAPYSWEDASYLTQRSLGVLPDSWRYVDESTKEDLVQRRIW</sequence>
<evidence type="ECO:0000313" key="7">
    <source>
        <dbReference type="EMBL" id="KAL3519527.1"/>
    </source>
</evidence>
<protein>
    <submittedName>
        <fullName evidence="7">Uncharacterized protein</fullName>
    </submittedName>
</protein>
<reference evidence="7 8" key="1">
    <citation type="submission" date="2024-11" db="EMBL/GenBank/DDBJ databases">
        <title>A near-complete genome assembly of Cinchona calisaya.</title>
        <authorList>
            <person name="Lian D.C."/>
            <person name="Zhao X.W."/>
            <person name="Wei L."/>
        </authorList>
    </citation>
    <scope>NUCLEOTIDE SEQUENCE [LARGE SCALE GENOMIC DNA]</scope>
    <source>
        <tissue evidence="7">Nenye</tissue>
    </source>
</reference>
<keyword evidence="3 6" id="KW-1133">Transmembrane helix</keyword>
<dbReference type="GO" id="GO:0016020">
    <property type="term" value="C:membrane"/>
    <property type="evidence" value="ECO:0007669"/>
    <property type="project" value="UniProtKB-SubCell"/>
</dbReference>
<organism evidence="7 8">
    <name type="scientific">Cinchona calisaya</name>
    <dbReference type="NCBI Taxonomy" id="153742"/>
    <lineage>
        <taxon>Eukaryota</taxon>
        <taxon>Viridiplantae</taxon>
        <taxon>Streptophyta</taxon>
        <taxon>Embryophyta</taxon>
        <taxon>Tracheophyta</taxon>
        <taxon>Spermatophyta</taxon>
        <taxon>Magnoliopsida</taxon>
        <taxon>eudicotyledons</taxon>
        <taxon>Gunneridae</taxon>
        <taxon>Pentapetalae</taxon>
        <taxon>asterids</taxon>
        <taxon>lamiids</taxon>
        <taxon>Gentianales</taxon>
        <taxon>Rubiaceae</taxon>
        <taxon>Cinchonoideae</taxon>
        <taxon>Cinchoneae</taxon>
        <taxon>Cinchona</taxon>
    </lineage>
</organism>
<evidence type="ECO:0000256" key="3">
    <source>
        <dbReference type="ARBA" id="ARBA00022989"/>
    </source>
</evidence>
<proteinExistence type="predicted"/>
<dbReference type="InterPro" id="IPR044632">
    <property type="entry name" value="DNAJC25-like"/>
</dbReference>
<keyword evidence="2 6" id="KW-0812">Transmembrane</keyword>
<evidence type="ECO:0000256" key="2">
    <source>
        <dbReference type="ARBA" id="ARBA00022692"/>
    </source>
</evidence>
<feature type="transmembrane region" description="Helical" evidence="6">
    <location>
        <begin position="25"/>
        <end position="48"/>
    </location>
</feature>
<evidence type="ECO:0000313" key="8">
    <source>
        <dbReference type="Proteomes" id="UP001630127"/>
    </source>
</evidence>
<name>A0ABD2ZN24_9GENT</name>
<evidence type="ECO:0000256" key="4">
    <source>
        <dbReference type="ARBA" id="ARBA00023136"/>
    </source>
</evidence>
<evidence type="ECO:0000256" key="1">
    <source>
        <dbReference type="ARBA" id="ARBA00004370"/>
    </source>
</evidence>
<evidence type="ECO:0000256" key="5">
    <source>
        <dbReference type="ARBA" id="ARBA00023186"/>
    </source>
</evidence>
<keyword evidence="5" id="KW-0143">Chaperone</keyword>
<gene>
    <name evidence="7" type="ORF">ACH5RR_017676</name>
</gene>
<evidence type="ECO:0000256" key="6">
    <source>
        <dbReference type="SAM" id="Phobius"/>
    </source>
</evidence>
<dbReference type="EMBL" id="JBJUIK010000008">
    <property type="protein sequence ID" value="KAL3519527.1"/>
    <property type="molecule type" value="Genomic_DNA"/>
</dbReference>
<dbReference type="PANTHER" id="PTHR44176:SF1">
    <property type="entry name" value="DNAJ HOMOLOG SUBFAMILY C MEMBER 25"/>
    <property type="match status" value="1"/>
</dbReference>
<comment type="caution">
    <text evidence="7">The sequence shown here is derived from an EMBL/GenBank/DDBJ whole genome shotgun (WGS) entry which is preliminary data.</text>
</comment>